<protein>
    <submittedName>
        <fullName evidence="1">Uncharacterized protein</fullName>
    </submittedName>
</protein>
<evidence type="ECO:0000313" key="1">
    <source>
        <dbReference type="EMBL" id="CAD7083711.1"/>
    </source>
</evidence>
<evidence type="ECO:0000313" key="2">
    <source>
        <dbReference type="Proteomes" id="UP000594454"/>
    </source>
</evidence>
<dbReference type="PANTHER" id="PTHR35450:SF2">
    <property type="entry name" value="REVERSE TRANSCRIPTASE DOMAIN-CONTAINING PROTEIN"/>
    <property type="match status" value="1"/>
</dbReference>
<keyword evidence="2" id="KW-1185">Reference proteome</keyword>
<reference evidence="1 2" key="1">
    <citation type="submission" date="2020-11" db="EMBL/GenBank/DDBJ databases">
        <authorList>
            <person name="Wallbank WR R."/>
            <person name="Pardo Diaz C."/>
            <person name="Kozak K."/>
            <person name="Martin S."/>
            <person name="Jiggins C."/>
            <person name="Moest M."/>
            <person name="Warren A I."/>
            <person name="Generalovic N T."/>
            <person name="Byers J.R.P. K."/>
            <person name="Montejo-Kovacevich G."/>
            <person name="Yen C E."/>
        </authorList>
    </citation>
    <scope>NUCLEOTIDE SEQUENCE [LARGE SCALE GENOMIC DNA]</scope>
</reference>
<sequence length="176" mass="20341">MLSSTEYTNRHNSVCKILHQNLALKYNLVATYHPYYKYTPQRILENDRVKLLWDHTIATDHSVNHNRPDLVLLLKEERACFIIDVAVPLDRNTVEKQYEKIRNYGPLADDMKQTWRLQKMEVVPVVISATGLVPQNLHKALKTLDLRAGLYMEMQKAVILATCAIVRRVLSGDNLT</sequence>
<proteinExistence type="predicted"/>
<dbReference type="EMBL" id="LR899011">
    <property type="protein sequence ID" value="CAD7083711.1"/>
    <property type="molecule type" value="Genomic_DNA"/>
</dbReference>
<dbReference type="PANTHER" id="PTHR35450">
    <property type="entry name" value="REVERSE TRANSCRIPTASE DOMAIN-CONTAINING PROTEIN"/>
    <property type="match status" value="1"/>
</dbReference>
<gene>
    <name evidence="1" type="ORF">HERILL_LOCUS6648</name>
</gene>
<dbReference type="InParanoid" id="A0A7R8UMU3"/>
<name>A0A7R8UMU3_HERIL</name>
<dbReference type="AlphaFoldDB" id="A0A7R8UMU3"/>
<dbReference type="Proteomes" id="UP000594454">
    <property type="component" value="Chromosome 3"/>
</dbReference>
<accession>A0A7R8UMU3</accession>
<dbReference type="OrthoDB" id="8015698at2759"/>
<organism evidence="1 2">
    <name type="scientific">Hermetia illucens</name>
    <name type="common">Black soldier fly</name>
    <dbReference type="NCBI Taxonomy" id="343691"/>
    <lineage>
        <taxon>Eukaryota</taxon>
        <taxon>Metazoa</taxon>
        <taxon>Ecdysozoa</taxon>
        <taxon>Arthropoda</taxon>
        <taxon>Hexapoda</taxon>
        <taxon>Insecta</taxon>
        <taxon>Pterygota</taxon>
        <taxon>Neoptera</taxon>
        <taxon>Endopterygota</taxon>
        <taxon>Diptera</taxon>
        <taxon>Brachycera</taxon>
        <taxon>Stratiomyomorpha</taxon>
        <taxon>Stratiomyidae</taxon>
        <taxon>Hermetiinae</taxon>
        <taxon>Hermetia</taxon>
    </lineage>
</organism>